<evidence type="ECO:0000259" key="1">
    <source>
        <dbReference type="Pfam" id="PF14577"/>
    </source>
</evidence>
<proteinExistence type="predicted"/>
<dbReference type="Proteomes" id="UP000237347">
    <property type="component" value="Unassembled WGS sequence"/>
</dbReference>
<keyword evidence="3" id="KW-1185">Reference proteome</keyword>
<organism evidence="2 3">
    <name type="scientific">Quercus suber</name>
    <name type="common">Cork oak</name>
    <dbReference type="NCBI Taxonomy" id="58331"/>
    <lineage>
        <taxon>Eukaryota</taxon>
        <taxon>Viridiplantae</taxon>
        <taxon>Streptophyta</taxon>
        <taxon>Embryophyta</taxon>
        <taxon>Tracheophyta</taxon>
        <taxon>Spermatophyta</taxon>
        <taxon>Magnoliopsida</taxon>
        <taxon>eudicotyledons</taxon>
        <taxon>Gunneridae</taxon>
        <taxon>Pentapetalae</taxon>
        <taxon>rosids</taxon>
        <taxon>fabids</taxon>
        <taxon>Fagales</taxon>
        <taxon>Fagaceae</taxon>
        <taxon>Quercus</taxon>
    </lineage>
</organism>
<sequence>MDEEKYIFFYGGEDTKWIEQFEEKVSAIQEEISSIVRFRMEKGSEGEDILWKFWNRIESFLLGWKYIKSFLHSEADMKTDHPLSCQESITMEANPMSDFDSSFLNYLGQIANDDEHACCHIDILEDAGKVTEL</sequence>
<comment type="caution">
    <text evidence="2">The sequence shown here is derived from an EMBL/GenBank/DDBJ whole genome shotgun (WGS) entry which is preliminary data.</text>
</comment>
<dbReference type="Pfam" id="PF14577">
    <property type="entry name" value="SEO_C"/>
    <property type="match status" value="1"/>
</dbReference>
<feature type="domain" description="Sieve element occlusion C-terminal" evidence="1">
    <location>
        <begin position="2"/>
        <end position="31"/>
    </location>
</feature>
<gene>
    <name evidence="2" type="ORF">CFP56_032963</name>
</gene>
<accession>A0AAW0JFM8</accession>
<dbReference type="AlphaFoldDB" id="A0AAW0JFM8"/>
<reference evidence="2 3" key="1">
    <citation type="journal article" date="2018" name="Sci. Data">
        <title>The draft genome sequence of cork oak.</title>
        <authorList>
            <person name="Ramos A.M."/>
            <person name="Usie A."/>
            <person name="Barbosa P."/>
            <person name="Barros P.M."/>
            <person name="Capote T."/>
            <person name="Chaves I."/>
            <person name="Simoes F."/>
            <person name="Abreu I."/>
            <person name="Carrasquinho I."/>
            <person name="Faro C."/>
            <person name="Guimaraes J.B."/>
            <person name="Mendonca D."/>
            <person name="Nobrega F."/>
            <person name="Rodrigues L."/>
            <person name="Saibo N.J.M."/>
            <person name="Varela M.C."/>
            <person name="Egas C."/>
            <person name="Matos J."/>
            <person name="Miguel C.M."/>
            <person name="Oliveira M.M."/>
            <person name="Ricardo C.P."/>
            <person name="Goncalves S."/>
        </authorList>
    </citation>
    <scope>NUCLEOTIDE SEQUENCE [LARGE SCALE GENOMIC DNA]</scope>
    <source>
        <strain evidence="3">cv. HL8</strain>
    </source>
</reference>
<evidence type="ECO:0000313" key="2">
    <source>
        <dbReference type="EMBL" id="KAK7825630.1"/>
    </source>
</evidence>
<dbReference type="InterPro" id="IPR027944">
    <property type="entry name" value="SEO_C"/>
</dbReference>
<evidence type="ECO:0000313" key="3">
    <source>
        <dbReference type="Proteomes" id="UP000237347"/>
    </source>
</evidence>
<protein>
    <recommendedName>
        <fullName evidence="1">Sieve element occlusion C-terminal domain-containing protein</fullName>
    </recommendedName>
</protein>
<dbReference type="EMBL" id="PKMF04000569">
    <property type="protein sequence ID" value="KAK7825630.1"/>
    <property type="molecule type" value="Genomic_DNA"/>
</dbReference>
<name>A0AAW0JFM8_QUESU</name>